<dbReference type="AlphaFoldDB" id="E1YB55"/>
<organism evidence="1">
    <name type="scientific">uncultured Desulfobacterium sp</name>
    <dbReference type="NCBI Taxonomy" id="201089"/>
    <lineage>
        <taxon>Bacteria</taxon>
        <taxon>Pseudomonadati</taxon>
        <taxon>Thermodesulfobacteriota</taxon>
        <taxon>Desulfobacteria</taxon>
        <taxon>Desulfobacterales</taxon>
        <taxon>Desulfobacteriaceae</taxon>
        <taxon>Desulfobacterium</taxon>
        <taxon>environmental samples</taxon>
    </lineage>
</organism>
<protein>
    <submittedName>
        <fullName evidence="1">Uncharacterized protein</fullName>
    </submittedName>
</protein>
<evidence type="ECO:0000313" key="1">
    <source>
        <dbReference type="EMBL" id="CBX27732.1"/>
    </source>
</evidence>
<name>E1YB55_9BACT</name>
<accession>E1YB55</accession>
<sequence>MMNLSRKLGILIVCGIPAIIGGGMVYAVCGSYACVIVYETILLLAAAVFAAKA</sequence>
<proteinExistence type="predicted"/>
<dbReference type="PROSITE" id="PS51257">
    <property type="entry name" value="PROKAR_LIPOPROTEIN"/>
    <property type="match status" value="1"/>
</dbReference>
<gene>
    <name evidence="1" type="ORF">N47_C17900</name>
</gene>
<dbReference type="EMBL" id="FR695867">
    <property type="protein sequence ID" value="CBX27732.1"/>
    <property type="molecule type" value="Genomic_DNA"/>
</dbReference>
<reference evidence="1" key="1">
    <citation type="journal article" date="2011" name="Environ. Microbiol.">
        <title>Genomic insights into the metabolic potential of the polycyclic aromatic hydrocarbon degrading sulfate-reducing Deltaproteobacterium N47.</title>
        <authorList>
            <person name="Bergmann F."/>
            <person name="Selesi D."/>
            <person name="Weinmaier T."/>
            <person name="Tischler P."/>
            <person name="Rattei T."/>
            <person name="Meckenstock R.U."/>
        </authorList>
    </citation>
    <scope>NUCLEOTIDE SEQUENCE</scope>
</reference>